<name>A0ABT8YSR4_9HYPH</name>
<dbReference type="RefSeq" id="WP_304378668.1">
    <property type="nucleotide sequence ID" value="NZ_JAUOZU010000021.1"/>
</dbReference>
<dbReference type="EMBL" id="JAUOZU010000021">
    <property type="protein sequence ID" value="MDO6966738.1"/>
    <property type="molecule type" value="Genomic_DNA"/>
</dbReference>
<dbReference type="Proteomes" id="UP001174932">
    <property type="component" value="Unassembled WGS sequence"/>
</dbReference>
<organism evidence="1 2">
    <name type="scientific">Rhizobium alvei</name>
    <dbReference type="NCBI Taxonomy" id="1132659"/>
    <lineage>
        <taxon>Bacteria</taxon>
        <taxon>Pseudomonadati</taxon>
        <taxon>Pseudomonadota</taxon>
        <taxon>Alphaproteobacteria</taxon>
        <taxon>Hyphomicrobiales</taxon>
        <taxon>Rhizobiaceae</taxon>
        <taxon>Rhizobium/Agrobacterium group</taxon>
        <taxon>Rhizobium</taxon>
    </lineage>
</organism>
<evidence type="ECO:0008006" key="3">
    <source>
        <dbReference type="Google" id="ProtNLM"/>
    </source>
</evidence>
<protein>
    <recommendedName>
        <fullName evidence="3">Ribbon-helix-helix protein CopG domain-containing protein</fullName>
    </recommendedName>
</protein>
<keyword evidence="2" id="KW-1185">Reference proteome</keyword>
<comment type="caution">
    <text evidence="1">The sequence shown here is derived from an EMBL/GenBank/DDBJ whole genome shotgun (WGS) entry which is preliminary data.</text>
</comment>
<proteinExistence type="predicted"/>
<gene>
    <name evidence="1" type="ORF">Q4481_22530</name>
</gene>
<sequence>MGNVLIERQSADFKEIESPLRAVSEIIYPRVSVRLTGDLGSAMKELQHHTNATSPSEVIRRAILIYHTLVKQKLKGNEAFIEVEENGTIKRVPIFL</sequence>
<reference evidence="1" key="1">
    <citation type="journal article" date="2015" name="Int. J. Syst. Evol. Microbiol.">
        <title>Rhizobium alvei sp. nov., isolated from a freshwater river.</title>
        <authorList>
            <person name="Sheu S.Y."/>
            <person name="Huang H.W."/>
            <person name="Young C.C."/>
            <person name="Chen W.M."/>
        </authorList>
    </citation>
    <scope>NUCLEOTIDE SEQUENCE</scope>
    <source>
        <strain evidence="1">TNR-22</strain>
    </source>
</reference>
<evidence type="ECO:0000313" key="1">
    <source>
        <dbReference type="EMBL" id="MDO6966738.1"/>
    </source>
</evidence>
<reference evidence="1" key="2">
    <citation type="submission" date="2023-07" db="EMBL/GenBank/DDBJ databases">
        <authorList>
            <person name="Shen H."/>
        </authorList>
    </citation>
    <scope>NUCLEOTIDE SEQUENCE</scope>
    <source>
        <strain evidence="1">TNR-22</strain>
    </source>
</reference>
<evidence type="ECO:0000313" key="2">
    <source>
        <dbReference type="Proteomes" id="UP001174932"/>
    </source>
</evidence>
<accession>A0ABT8YSR4</accession>